<dbReference type="AlphaFoldDB" id="A0A2Z6R3V3"/>
<accession>A0A2Z6R3V3</accession>
<organism evidence="1 2">
    <name type="scientific">Rhizophagus clarus</name>
    <dbReference type="NCBI Taxonomy" id="94130"/>
    <lineage>
        <taxon>Eukaryota</taxon>
        <taxon>Fungi</taxon>
        <taxon>Fungi incertae sedis</taxon>
        <taxon>Mucoromycota</taxon>
        <taxon>Glomeromycotina</taxon>
        <taxon>Glomeromycetes</taxon>
        <taxon>Glomerales</taxon>
        <taxon>Glomeraceae</taxon>
        <taxon>Rhizophagus</taxon>
    </lineage>
</organism>
<gene>
    <name evidence="1" type="ORF">RclHR1_28330001</name>
</gene>
<dbReference type="STRING" id="94130.A0A2Z6R3V3"/>
<evidence type="ECO:0000313" key="2">
    <source>
        <dbReference type="Proteomes" id="UP000247702"/>
    </source>
</evidence>
<dbReference type="Proteomes" id="UP000247702">
    <property type="component" value="Unassembled WGS sequence"/>
</dbReference>
<comment type="caution">
    <text evidence="1">The sequence shown here is derived from an EMBL/GenBank/DDBJ whole genome shotgun (WGS) entry which is preliminary data.</text>
</comment>
<reference evidence="1 2" key="1">
    <citation type="submission" date="2017-11" db="EMBL/GenBank/DDBJ databases">
        <title>The genome of Rhizophagus clarus HR1 reveals common genetic basis of auxotrophy among arbuscular mycorrhizal fungi.</title>
        <authorList>
            <person name="Kobayashi Y."/>
        </authorList>
    </citation>
    <scope>NUCLEOTIDE SEQUENCE [LARGE SCALE GENOMIC DNA]</scope>
    <source>
        <strain evidence="1 2">HR1</strain>
    </source>
</reference>
<evidence type="ECO:0000313" key="1">
    <source>
        <dbReference type="EMBL" id="GBB96790.1"/>
    </source>
</evidence>
<keyword evidence="2" id="KW-1185">Reference proteome</keyword>
<sequence length="312" mass="35804">MDNRSYSQTYNSNIIIGNYIILPRALVLPNNTLLVSQVGPDNNTWSLKAIDVPKYTDRDKGYFNTNINTTFPKINDNLIFSDIKNILINFYDPVKLSDGKLSIYYQPNGQEKNLRQSTTCTSTTAKCTLENDDKRVTVTVLDSVLSKSGGNYFIQVDNNFVKDRVHEEPLLGIKENIWKFKIKDGKTPYPIISSISGLLRLNVEGTEIYQSKSNERNEFFNALLDELAEKVILIPRERLRKESKEQIDHDSNLLLISITIDETKNHDEKDANTAMLDLKNMMINLDQTFIGQGDHTKYLDYTYGFNPKRKLL</sequence>
<dbReference type="EMBL" id="BEXD01002039">
    <property type="protein sequence ID" value="GBB96790.1"/>
    <property type="molecule type" value="Genomic_DNA"/>
</dbReference>
<name>A0A2Z6R3V3_9GLOM</name>
<protein>
    <submittedName>
        <fullName evidence="1">Uncharacterized protein</fullName>
    </submittedName>
</protein>
<proteinExistence type="predicted"/>